<gene>
    <name evidence="1" type="ORF">QY95_01133</name>
</gene>
<dbReference type="SUPFAM" id="SSF52540">
    <property type="entry name" value="P-loop containing nucleoside triphosphate hydrolases"/>
    <property type="match status" value="1"/>
</dbReference>
<dbReference type="AlphaFoldDB" id="A0A0F5I727"/>
<evidence type="ECO:0000313" key="2">
    <source>
        <dbReference type="Proteomes" id="UP000031563"/>
    </source>
</evidence>
<reference evidence="1" key="1">
    <citation type="submission" date="2015-02" db="EMBL/GenBank/DDBJ databases">
        <title>Genome Assembly of Bacillaceae bacterium MTCC 8252.</title>
        <authorList>
            <person name="Verma A."/>
            <person name="Khatri I."/>
            <person name="Mual P."/>
            <person name="Subramanian S."/>
            <person name="Krishnamurthi S."/>
        </authorList>
    </citation>
    <scope>NUCLEOTIDE SEQUENCE [LARGE SCALE GENOMIC DNA]</scope>
    <source>
        <strain evidence="1">MTCC 8252</strain>
    </source>
</reference>
<name>A0A0F5I727_BACTR</name>
<evidence type="ECO:0000313" key="1">
    <source>
        <dbReference type="EMBL" id="KKB41070.1"/>
    </source>
</evidence>
<dbReference type="EMBL" id="JWIR02000025">
    <property type="protein sequence ID" value="KKB41070.1"/>
    <property type="molecule type" value="Genomic_DNA"/>
</dbReference>
<comment type="caution">
    <text evidence="1">The sequence shown here is derived from an EMBL/GenBank/DDBJ whole genome shotgun (WGS) entry which is preliminary data.</text>
</comment>
<proteinExistence type="predicted"/>
<sequence>MSGNIIHYFARGNTAKGLYHLLESNLYGIKKIFLLDGGTASERTNFFNELSNQLVDQGKDVELLHCPLDSHVIEGLIAVKEETAVLAKGAAPSLSGPNVQVLRLSYSPVVPANQRGHVKKLKEQAEAARQNAYTCFQHALAVHDEWEAIYIQQLDRKRANELSNEWINRLLPTVTRDRKAVIKHRFLGAATSRGAVDFVQNLTEGLANRYFIKGRPGTGKSTMLKKIVAASEERGYDTEVYHCGFDPGSLDMVIVRELGFAIFDSTAPHEYFPEKPTDQVLDLYREIVAAGTDEKNEASIKEIAGRYRSWMNQATAHLNESNRCYQQIEACSAQARDEKAIKDACEKVLKSI</sequence>
<organism evidence="1 2">
    <name type="scientific">Bacillus thermotolerans</name>
    <name type="common">Quasibacillus thermotolerans</name>
    <dbReference type="NCBI Taxonomy" id="1221996"/>
    <lineage>
        <taxon>Bacteria</taxon>
        <taxon>Bacillati</taxon>
        <taxon>Bacillota</taxon>
        <taxon>Bacilli</taxon>
        <taxon>Bacillales</taxon>
        <taxon>Bacillaceae</taxon>
        <taxon>Bacillus</taxon>
    </lineage>
</organism>
<dbReference type="InterPro" id="IPR027417">
    <property type="entry name" value="P-loop_NTPase"/>
</dbReference>
<accession>A0A0F5I727</accession>
<dbReference type="STRING" id="1221996.QY95_01133"/>
<dbReference type="Proteomes" id="UP000031563">
    <property type="component" value="Unassembled WGS sequence"/>
</dbReference>
<dbReference type="OrthoDB" id="9781752at2"/>
<keyword evidence="2" id="KW-1185">Reference proteome</keyword>
<dbReference type="Gene3D" id="3.40.50.300">
    <property type="entry name" value="P-loop containing nucleotide triphosphate hydrolases"/>
    <property type="match status" value="1"/>
</dbReference>
<dbReference type="RefSeq" id="WP_040037481.1">
    <property type="nucleotide sequence ID" value="NZ_JWIQ02000047.1"/>
</dbReference>
<protein>
    <submittedName>
        <fullName evidence="1">ATPase component BioM of energizing module of biotin ECF transporter</fullName>
    </submittedName>
</protein>